<dbReference type="GeneTree" id="ENSGT00390000003964"/>
<evidence type="ECO:0000313" key="9">
    <source>
        <dbReference type="Ensembl" id="ENSOMYP00000047032.2"/>
    </source>
</evidence>
<keyword evidence="5" id="KW-0114">cAMP</keyword>
<evidence type="ECO:0000256" key="7">
    <source>
        <dbReference type="ARBA" id="ARBA00072573"/>
    </source>
</evidence>
<dbReference type="GO" id="GO:0007283">
    <property type="term" value="P:spermatogenesis"/>
    <property type="evidence" value="ECO:0007669"/>
    <property type="project" value="TreeGrafter"/>
</dbReference>
<reference evidence="9" key="1">
    <citation type="submission" date="2020-07" db="EMBL/GenBank/DDBJ databases">
        <title>A long reads based de novo assembly of the rainbow trout Arlee double haploid line genome.</title>
        <authorList>
            <person name="Gao G."/>
            <person name="Palti Y."/>
        </authorList>
    </citation>
    <scope>NUCLEOTIDE SEQUENCE [LARGE SCALE GENOMIC DNA]</scope>
</reference>
<dbReference type="Ensembl" id="ENSOMYT00000051191.2">
    <property type="protein sequence ID" value="ENSOMYP00000047032.2"/>
    <property type="gene ID" value="ENSOMYG00000021477.2"/>
</dbReference>
<dbReference type="SMART" id="SM00100">
    <property type="entry name" value="cNMP"/>
    <property type="match status" value="1"/>
</dbReference>
<feature type="domain" description="Cyclic nucleotide-binding" evidence="8">
    <location>
        <begin position="99"/>
        <end position="201"/>
    </location>
</feature>
<dbReference type="InterPro" id="IPR018490">
    <property type="entry name" value="cNMP-bd_dom_sf"/>
</dbReference>
<reference evidence="9" key="2">
    <citation type="submission" date="2025-08" db="UniProtKB">
        <authorList>
            <consortium name="Ensembl"/>
        </authorList>
    </citation>
    <scope>IDENTIFICATION</scope>
</reference>
<evidence type="ECO:0000259" key="8">
    <source>
        <dbReference type="PROSITE" id="PS50042"/>
    </source>
</evidence>
<evidence type="ECO:0000313" key="10">
    <source>
        <dbReference type="Proteomes" id="UP000694395"/>
    </source>
</evidence>
<evidence type="ECO:0000256" key="3">
    <source>
        <dbReference type="ARBA" id="ARBA00022566"/>
    </source>
</evidence>
<evidence type="ECO:0000256" key="1">
    <source>
        <dbReference type="ARBA" id="ARBA00004514"/>
    </source>
</evidence>
<comment type="function">
    <text evidence="6">Essential for male fertility. Plays an important role in spermatogenesis and regulates sperm motility by controlling the development of the flagellar bending of sperm.</text>
</comment>
<name>A0A8C7R6R7_ONCMY</name>
<accession>A0A8C7R6R7</accession>
<keyword evidence="3" id="KW-0116">cAMP-binding</keyword>
<keyword evidence="4" id="KW-0547">Nucleotide-binding</keyword>
<evidence type="ECO:0000256" key="5">
    <source>
        <dbReference type="ARBA" id="ARBA00023149"/>
    </source>
</evidence>
<comment type="subcellular location">
    <subcellularLocation>
        <location evidence="1">Cytoplasm</location>
        <location evidence="1">Cytosol</location>
    </subcellularLocation>
</comment>
<dbReference type="CDD" id="cd00038">
    <property type="entry name" value="CAP_ED"/>
    <property type="match status" value="1"/>
</dbReference>
<dbReference type="SUPFAM" id="SSF51206">
    <property type="entry name" value="cAMP-binding domain-like"/>
    <property type="match status" value="2"/>
</dbReference>
<sequence>EMLFSSPVQAAPCRGKLGFKWAVRSVILMTRFCRYFMSRSNYRQFMEFNFRETITNHVMSGTFQDRIPVLLVEIMRKCPEERSESEVLLVHNMLSSVSMFRRYSGTLQLLLARVVRYQRLERRRVVIKKGHWGHSFYFVFSGLLAVTKDNDGSSAFVDKEPILIKKGMSFGDVALIKTLRRNATVVCMEETELMVVDKEDFFANKMDVELKREFDYRFSFFRSLQLVSSWSYSLIEQMADHSKAEQFRYGHVVVKDTNDMGNIIFIGKGQCDVLRVVDLTSCSTYQRLLKQYADSGTGTYCRRFTLVSQSVEILRVEKTRFDKLVDNTTMKKLEALQKTYPR</sequence>
<dbReference type="FunFam" id="2.60.120.10:FF:000083">
    <property type="entry name" value="Cyclic nucleotide binding domain containing 2"/>
    <property type="match status" value="1"/>
</dbReference>
<dbReference type="InterPro" id="IPR000595">
    <property type="entry name" value="cNMP-bd_dom"/>
</dbReference>
<evidence type="ECO:0000256" key="6">
    <source>
        <dbReference type="ARBA" id="ARBA00059651"/>
    </source>
</evidence>
<protein>
    <recommendedName>
        <fullName evidence="7">Cyclic nucleotide-binding domain-containing protein 2</fullName>
    </recommendedName>
</protein>
<evidence type="ECO:0000256" key="4">
    <source>
        <dbReference type="ARBA" id="ARBA00022741"/>
    </source>
</evidence>
<dbReference type="PANTHER" id="PTHR23011:SF43">
    <property type="entry name" value="CYCLIC NUCLEOTIDE-BINDING DOMAIN-CONTAINING PROTEIN 2"/>
    <property type="match status" value="1"/>
</dbReference>
<reference evidence="9" key="3">
    <citation type="submission" date="2025-09" db="UniProtKB">
        <authorList>
            <consortium name="Ensembl"/>
        </authorList>
    </citation>
    <scope>IDENTIFICATION</scope>
</reference>
<organism evidence="9 10">
    <name type="scientific">Oncorhynchus mykiss</name>
    <name type="common">Rainbow trout</name>
    <name type="synonym">Salmo gairdneri</name>
    <dbReference type="NCBI Taxonomy" id="8022"/>
    <lineage>
        <taxon>Eukaryota</taxon>
        <taxon>Metazoa</taxon>
        <taxon>Chordata</taxon>
        <taxon>Craniata</taxon>
        <taxon>Vertebrata</taxon>
        <taxon>Euteleostomi</taxon>
        <taxon>Actinopterygii</taxon>
        <taxon>Neopterygii</taxon>
        <taxon>Teleostei</taxon>
        <taxon>Protacanthopterygii</taxon>
        <taxon>Salmoniformes</taxon>
        <taxon>Salmonidae</taxon>
        <taxon>Salmoninae</taxon>
        <taxon>Oncorhynchus</taxon>
    </lineage>
</organism>
<dbReference type="Proteomes" id="UP000694395">
    <property type="component" value="Chromosome 7"/>
</dbReference>
<evidence type="ECO:0000256" key="2">
    <source>
        <dbReference type="ARBA" id="ARBA00022490"/>
    </source>
</evidence>
<dbReference type="Pfam" id="PF00027">
    <property type="entry name" value="cNMP_binding"/>
    <property type="match status" value="1"/>
</dbReference>
<dbReference type="GO" id="GO:0005829">
    <property type="term" value="C:cytosol"/>
    <property type="evidence" value="ECO:0007669"/>
    <property type="project" value="UniProtKB-SubCell"/>
</dbReference>
<dbReference type="AlphaFoldDB" id="A0A8C7R6R7"/>
<keyword evidence="2" id="KW-0963">Cytoplasm</keyword>
<proteinExistence type="predicted"/>
<dbReference type="InterPro" id="IPR014710">
    <property type="entry name" value="RmlC-like_jellyroll"/>
</dbReference>
<dbReference type="PROSITE" id="PS50042">
    <property type="entry name" value="CNMP_BINDING_3"/>
    <property type="match status" value="1"/>
</dbReference>
<dbReference type="GO" id="GO:0030552">
    <property type="term" value="F:cAMP binding"/>
    <property type="evidence" value="ECO:0007669"/>
    <property type="project" value="UniProtKB-KW"/>
</dbReference>
<keyword evidence="10" id="KW-1185">Reference proteome</keyword>
<dbReference type="PANTHER" id="PTHR23011">
    <property type="entry name" value="CYCLIC NUCLEOTIDE-BINDING DOMAIN CONTAINING PROTEIN"/>
    <property type="match status" value="1"/>
</dbReference>
<dbReference type="Gene3D" id="2.60.120.10">
    <property type="entry name" value="Jelly Rolls"/>
    <property type="match status" value="2"/>
</dbReference>